<feature type="domain" description="DUF4806" evidence="2">
    <location>
        <begin position="107"/>
        <end position="183"/>
    </location>
</feature>
<dbReference type="GeneID" id="108085285"/>
<dbReference type="RefSeq" id="XP_017037328.1">
    <property type="nucleotide sequence ID" value="XM_017181839.1"/>
</dbReference>
<dbReference type="RefSeq" id="XP_017037325.1">
    <property type="nucleotide sequence ID" value="XM_017181836.1"/>
</dbReference>
<evidence type="ECO:0000313" key="8">
    <source>
        <dbReference type="RefSeq" id="XP_017037330.1"/>
    </source>
</evidence>
<gene>
    <name evidence="4 5 6 7 8" type="primary">LOC108085285</name>
</gene>
<organism evidence="3 8">
    <name type="scientific">Drosophila kikkawai</name>
    <name type="common">Fruit fly</name>
    <dbReference type="NCBI Taxonomy" id="30033"/>
    <lineage>
        <taxon>Eukaryota</taxon>
        <taxon>Metazoa</taxon>
        <taxon>Ecdysozoa</taxon>
        <taxon>Arthropoda</taxon>
        <taxon>Hexapoda</taxon>
        <taxon>Insecta</taxon>
        <taxon>Pterygota</taxon>
        <taxon>Neoptera</taxon>
        <taxon>Endopterygota</taxon>
        <taxon>Diptera</taxon>
        <taxon>Brachycera</taxon>
        <taxon>Muscomorpha</taxon>
        <taxon>Ephydroidea</taxon>
        <taxon>Drosophilidae</taxon>
        <taxon>Drosophila</taxon>
        <taxon>Sophophora</taxon>
    </lineage>
</organism>
<evidence type="ECO:0000313" key="6">
    <source>
        <dbReference type="RefSeq" id="XP_017037327.1"/>
    </source>
</evidence>
<sequence length="217" mass="23732">MADSQRCAVKRPFEMESEDLDEDAGPSTKDNKGHLKTLLDQGSKPKDQMGELAKRLRSLESKLEANTKMLEANSKELAKSTLQVSKLAALLQLLLKGNSKDVGVEESFPIPDQEALAALEFKIVSSTKNAYILAITDLLNSNTLTKSLKGVMAESLICDFNLDGVNGKKSLRAFPEFFSVLIESIGMMKGQQSPEKALAHAMSCVKNNANKKRNSNK</sequence>
<dbReference type="InterPro" id="IPR032071">
    <property type="entry name" value="DUF4806"/>
</dbReference>
<evidence type="ECO:0000313" key="7">
    <source>
        <dbReference type="RefSeq" id="XP_017037328.1"/>
    </source>
</evidence>
<dbReference type="RefSeq" id="XP_017037326.1">
    <property type="nucleotide sequence ID" value="XM_017181837.1"/>
</dbReference>
<accession>A0A6P4J8X0</accession>
<evidence type="ECO:0000313" key="4">
    <source>
        <dbReference type="RefSeq" id="XP_017037325.1"/>
    </source>
</evidence>
<reference evidence="3" key="2">
    <citation type="submission" date="2025-05" db="UniProtKB">
        <authorList>
            <consortium name="RefSeq"/>
        </authorList>
    </citation>
    <scope>NUCLEOTIDE SEQUENCE [LARGE SCALE GENOMIC DNA]</scope>
    <source>
        <strain evidence="3">14028-0561.14</strain>
    </source>
</reference>
<evidence type="ECO:0000256" key="1">
    <source>
        <dbReference type="SAM" id="MobiDB-lite"/>
    </source>
</evidence>
<evidence type="ECO:0000313" key="3">
    <source>
        <dbReference type="Proteomes" id="UP001652661"/>
    </source>
</evidence>
<protein>
    <submittedName>
        <fullName evidence="4 5">Uncharacterized protein LOC108085285</fullName>
    </submittedName>
</protein>
<dbReference type="AlphaFoldDB" id="A0A6P4J8X0"/>
<evidence type="ECO:0000259" key="2">
    <source>
        <dbReference type="Pfam" id="PF16064"/>
    </source>
</evidence>
<dbReference type="Proteomes" id="UP001652661">
    <property type="component" value="Chromosome 2R"/>
</dbReference>
<dbReference type="OrthoDB" id="8032802at2759"/>
<evidence type="ECO:0000313" key="5">
    <source>
        <dbReference type="RefSeq" id="XP_017037326.1"/>
    </source>
</evidence>
<dbReference type="RefSeq" id="XP_017037327.1">
    <property type="nucleotide sequence ID" value="XM_017181838.1"/>
</dbReference>
<dbReference type="RefSeq" id="XP_017037330.1">
    <property type="nucleotide sequence ID" value="XM_017181841.1"/>
</dbReference>
<name>A0A6P4J8X0_DROKI</name>
<feature type="compositionally biased region" description="Acidic residues" evidence="1">
    <location>
        <begin position="15"/>
        <end position="24"/>
    </location>
</feature>
<reference evidence="4 5" key="1">
    <citation type="submission" date="2025-04" db="UniProtKB">
        <authorList>
            <consortium name="RefSeq"/>
        </authorList>
    </citation>
    <scope>IDENTIFICATION</scope>
    <source>
        <strain evidence="3">14028-0561.14</strain>
    </source>
</reference>
<keyword evidence="3" id="KW-1185">Reference proteome</keyword>
<feature type="region of interest" description="Disordered" evidence="1">
    <location>
        <begin position="1"/>
        <end position="47"/>
    </location>
</feature>
<dbReference type="Pfam" id="PF16064">
    <property type="entry name" value="DUF4806"/>
    <property type="match status" value="1"/>
</dbReference>
<proteinExistence type="predicted"/>